<sequence length="235" mass="26672">MVDPNTQALCKLFSYLSWSFSSHHGYPYSFSSSWPTYYASRVSNYWKGITVDCLNLVLAIELISQNLPYSFHVYDCCCFSCGFFAVDICLWNSKVLIALINICYSSIGECSSLCMDYPSFLHFGLLIHTTRIYSRDTGMSFWLEKCSPIVTMSISIWFYAIHVEKMTENGPISEFVSIANDVDLWAEGVQAYAEHRGKSISLVHGTFDQDLRNWLKGLFKGGFPQPHRGCNKGSV</sequence>
<accession>A0ABV0R027</accession>
<evidence type="ECO:0000313" key="2">
    <source>
        <dbReference type="Proteomes" id="UP001434883"/>
    </source>
</evidence>
<organism evidence="1 2">
    <name type="scientific">Xenoophorus captivus</name>
    <dbReference type="NCBI Taxonomy" id="1517983"/>
    <lineage>
        <taxon>Eukaryota</taxon>
        <taxon>Metazoa</taxon>
        <taxon>Chordata</taxon>
        <taxon>Craniata</taxon>
        <taxon>Vertebrata</taxon>
        <taxon>Euteleostomi</taxon>
        <taxon>Actinopterygii</taxon>
        <taxon>Neopterygii</taxon>
        <taxon>Teleostei</taxon>
        <taxon>Neoteleostei</taxon>
        <taxon>Acanthomorphata</taxon>
        <taxon>Ovalentaria</taxon>
        <taxon>Atherinomorphae</taxon>
        <taxon>Cyprinodontiformes</taxon>
        <taxon>Goodeidae</taxon>
        <taxon>Xenoophorus</taxon>
    </lineage>
</organism>
<protein>
    <submittedName>
        <fullName evidence="1">Uncharacterized protein</fullName>
    </submittedName>
</protein>
<gene>
    <name evidence="1" type="ORF">XENOCAPTIV_004862</name>
</gene>
<comment type="caution">
    <text evidence="1">The sequence shown here is derived from an EMBL/GenBank/DDBJ whole genome shotgun (WGS) entry which is preliminary data.</text>
</comment>
<dbReference type="Proteomes" id="UP001434883">
    <property type="component" value="Unassembled WGS sequence"/>
</dbReference>
<dbReference type="EMBL" id="JAHRIN010026729">
    <property type="protein sequence ID" value="MEQ2200917.1"/>
    <property type="molecule type" value="Genomic_DNA"/>
</dbReference>
<proteinExistence type="predicted"/>
<reference evidence="1 2" key="1">
    <citation type="submission" date="2021-06" db="EMBL/GenBank/DDBJ databases">
        <authorList>
            <person name="Palmer J.M."/>
        </authorList>
    </citation>
    <scope>NUCLEOTIDE SEQUENCE [LARGE SCALE GENOMIC DNA]</scope>
    <source>
        <strain evidence="1 2">XC_2019</strain>
        <tissue evidence="1">Muscle</tissue>
    </source>
</reference>
<evidence type="ECO:0000313" key="1">
    <source>
        <dbReference type="EMBL" id="MEQ2200917.1"/>
    </source>
</evidence>
<keyword evidence="2" id="KW-1185">Reference proteome</keyword>
<name>A0ABV0R027_9TELE</name>